<reference evidence="3" key="1">
    <citation type="submission" date="2021-02" db="EMBL/GenBank/DDBJ databases">
        <authorList>
            <person name="Nowell W R."/>
        </authorList>
    </citation>
    <scope>NUCLEOTIDE SEQUENCE</scope>
</reference>
<evidence type="ECO:0000313" key="3">
    <source>
        <dbReference type="EMBL" id="CAF0760085.1"/>
    </source>
</evidence>
<dbReference type="SUPFAM" id="SSF52200">
    <property type="entry name" value="Toll/Interleukin receptor TIR domain"/>
    <property type="match status" value="1"/>
</dbReference>
<dbReference type="SUPFAM" id="SSF48371">
    <property type="entry name" value="ARM repeat"/>
    <property type="match status" value="1"/>
</dbReference>
<name>A0A813PWM4_9BILA</name>
<dbReference type="PANTHER" id="PTHR46312:SF2">
    <property type="entry name" value="NUCLEOTIDE-BINDING OLIGOMERIZATION DOMAIN-CONTAINING PROTEIN 2-LIKE"/>
    <property type="match status" value="1"/>
</dbReference>
<dbReference type="GO" id="GO:0007165">
    <property type="term" value="P:signal transduction"/>
    <property type="evidence" value="ECO:0007669"/>
    <property type="project" value="InterPro"/>
</dbReference>
<dbReference type="InterPro" id="IPR000157">
    <property type="entry name" value="TIR_dom"/>
</dbReference>
<feature type="region of interest" description="Disordered" evidence="1">
    <location>
        <begin position="310"/>
        <end position="329"/>
    </location>
</feature>
<dbReference type="SUPFAM" id="SSF52540">
    <property type="entry name" value="P-loop containing nucleoside triphosphate hydrolases"/>
    <property type="match status" value="1"/>
</dbReference>
<dbReference type="InterPro" id="IPR016024">
    <property type="entry name" value="ARM-type_fold"/>
</dbReference>
<sequence length="1037" mass="119004">MTALAKLPSHPTTVWRGIANISGSDYYENDMFTWWRVNSCSLDAGVASFFTGEKGTLFCINTTNGKDISGYSSANDEEKEIVLMPGTRLCVKSKTRNDTGFDVVHLEECTSIPEGKHVMISYDLNSQEIISKISHDLQLEHIPIWCNEQKEMANNLKKSLAEGVENAAVVCCFMTPDYQKSDFCQLELQYAQKRQKRIIPCMLTDIKVWKPSDWLKSLIKGHIPIDFHNVSESSTMQRKIRELIHRIENQPSTSQCMSSQGADGPSYLFELIKYEYKRNSRIERFMNPAKSFPVDQSYINLAMIETKEQQEKEKKLKQHDKQNSASKQRNDKILGTYEEIYGTKTTIDVKNIFDKCKVQTRKVLLLGRAGIGKSTFCQYVTYKWAKRELWTQYDLVILIRLRKLTESRYLSAQNYSPINLVEKEYFPFGDFSNEEKQQLKEHCNNCKVLWILDGYDEFVHNIPDKLAGAFDYILKTQHHILTSRPYAIALSYDVQMEITGFTNDNIEKYIVQFFDQIKDDISNGSFEGTKLLHFLKTNSSIWGIAHIPVNLELICSLWGDTDWSKKKTLTMTTLYDNITEWLCKRYITKQNITTAQMRKKKLYNLCKKELCFLEVLAFNAMEYSDIIIPPTLLEKTEDETECDLDDHPQLLNFGILKSYNDMPTGSQHPAEQQYYFIHLSFQEYFAARHLIRTLSSPEKQKAINFINKHKYNRRYLYVFIFASGLLAQSDNQFCIEVFWSTIQGQPLDLVGLMHIKLIIECLDELVAQTLFRQSADLMKSVLDWLEICISTKSTTIIGSLLESLMRTSSLCNSSILQNKILELLHIEDYATQNTIYYIISHLTIHGPMPKLISKMCTATQDGDSDVRESACKALAAMGEKAATNEVIFALIIALRDQDLYVRHAARDAIGAISKTVATIEVICALINALRDQDLYVRLSACEALGAMGQNAATNEVISGLINALRDEYFGVRHAACEALERLMFFYPAMKELVPQMLQELCTGIKELYKIRVLSTGLRFANNEQTRNNAIDYYKNID</sequence>
<evidence type="ECO:0000313" key="4">
    <source>
        <dbReference type="Proteomes" id="UP000663860"/>
    </source>
</evidence>
<gene>
    <name evidence="3" type="ORF">IZO911_LOCUS4664</name>
</gene>
<dbReference type="AlphaFoldDB" id="A0A813PWM4"/>
<dbReference type="InterPro" id="IPR011989">
    <property type="entry name" value="ARM-like"/>
</dbReference>
<dbReference type="PANTHER" id="PTHR46312">
    <property type="entry name" value="NACHT DOMAIN-CONTAINING PROTEIN"/>
    <property type="match status" value="1"/>
</dbReference>
<dbReference type="InterPro" id="IPR004155">
    <property type="entry name" value="PBS_lyase_HEAT"/>
</dbReference>
<accession>A0A813PWM4</accession>
<proteinExistence type="predicted"/>
<feature type="domain" description="NACHT" evidence="2">
    <location>
        <begin position="361"/>
        <end position="487"/>
    </location>
</feature>
<dbReference type="PROSITE" id="PS50837">
    <property type="entry name" value="NACHT"/>
    <property type="match status" value="1"/>
</dbReference>
<dbReference type="Pfam" id="PF05729">
    <property type="entry name" value="NACHT"/>
    <property type="match status" value="1"/>
</dbReference>
<dbReference type="InterPro" id="IPR027417">
    <property type="entry name" value="P-loop_NTPase"/>
</dbReference>
<dbReference type="Gene3D" id="1.25.10.10">
    <property type="entry name" value="Leucine-rich Repeat Variant"/>
    <property type="match status" value="1"/>
</dbReference>
<dbReference type="InterPro" id="IPR007111">
    <property type="entry name" value="NACHT_NTPase"/>
</dbReference>
<dbReference type="Gene3D" id="3.40.50.10140">
    <property type="entry name" value="Toll/interleukin-1 receptor homology (TIR) domain"/>
    <property type="match status" value="1"/>
</dbReference>
<dbReference type="Gene3D" id="3.40.50.300">
    <property type="entry name" value="P-loop containing nucleotide triphosphate hydrolases"/>
    <property type="match status" value="1"/>
</dbReference>
<dbReference type="InterPro" id="IPR035897">
    <property type="entry name" value="Toll_tir_struct_dom_sf"/>
</dbReference>
<dbReference type="EMBL" id="CAJNOE010000026">
    <property type="protein sequence ID" value="CAF0760085.1"/>
    <property type="molecule type" value="Genomic_DNA"/>
</dbReference>
<comment type="caution">
    <text evidence="3">The sequence shown here is derived from an EMBL/GenBank/DDBJ whole genome shotgun (WGS) entry which is preliminary data.</text>
</comment>
<dbReference type="SUPFAM" id="SSF56399">
    <property type="entry name" value="ADP-ribosylation"/>
    <property type="match status" value="1"/>
</dbReference>
<dbReference type="Pfam" id="PF13676">
    <property type="entry name" value="TIR_2"/>
    <property type="match status" value="1"/>
</dbReference>
<dbReference type="SMART" id="SM00567">
    <property type="entry name" value="EZ_HEAT"/>
    <property type="match status" value="3"/>
</dbReference>
<evidence type="ECO:0000259" key="2">
    <source>
        <dbReference type="PROSITE" id="PS50837"/>
    </source>
</evidence>
<evidence type="ECO:0000256" key="1">
    <source>
        <dbReference type="SAM" id="MobiDB-lite"/>
    </source>
</evidence>
<dbReference type="Proteomes" id="UP000663860">
    <property type="component" value="Unassembled WGS sequence"/>
</dbReference>
<organism evidence="3 4">
    <name type="scientific">Adineta steineri</name>
    <dbReference type="NCBI Taxonomy" id="433720"/>
    <lineage>
        <taxon>Eukaryota</taxon>
        <taxon>Metazoa</taxon>
        <taxon>Spiralia</taxon>
        <taxon>Gnathifera</taxon>
        <taxon>Rotifera</taxon>
        <taxon>Eurotatoria</taxon>
        <taxon>Bdelloidea</taxon>
        <taxon>Adinetida</taxon>
        <taxon>Adinetidae</taxon>
        <taxon>Adineta</taxon>
    </lineage>
</organism>
<protein>
    <recommendedName>
        <fullName evidence="2">NACHT domain-containing protein</fullName>
    </recommendedName>
</protein>
<dbReference type="Pfam" id="PF13646">
    <property type="entry name" value="HEAT_2"/>
    <property type="match status" value="1"/>
</dbReference>
<dbReference type="Gene3D" id="3.90.176.10">
    <property type="entry name" value="Toxin ADP-ribosyltransferase, Chain A, domain 1"/>
    <property type="match status" value="1"/>
</dbReference>